<evidence type="ECO:0000313" key="1">
    <source>
        <dbReference type="EMBL" id="GAD77418.1"/>
    </source>
</evidence>
<dbReference type="STRING" id="1219077.VAZ01S_075_00120"/>
<dbReference type="InterPro" id="IPR032675">
    <property type="entry name" value="LRR_dom_sf"/>
</dbReference>
<dbReference type="eggNOG" id="ENOG5034B9G">
    <property type="taxonomic scope" value="Bacteria"/>
</dbReference>
<reference evidence="1 2" key="1">
    <citation type="submission" date="2013-09" db="EMBL/GenBank/DDBJ databases">
        <title>Whole genome shotgun sequence of Vibrio azureus NBRC 104587.</title>
        <authorList>
            <person name="Isaki S."/>
            <person name="Hosoyama A."/>
            <person name="Numata M."/>
            <person name="Hashimoto M."/>
            <person name="Hosoyama Y."/>
            <person name="Tsuchikane K."/>
            <person name="Noguchi M."/>
            <person name="Hirakata S."/>
            <person name="Ichikawa N."/>
            <person name="Ohji S."/>
            <person name="Yamazoe A."/>
            <person name="Fujita N."/>
        </authorList>
    </citation>
    <scope>NUCLEOTIDE SEQUENCE [LARGE SCALE GENOMIC DNA]</scope>
    <source>
        <strain evidence="1 2">NBRC 104587</strain>
    </source>
</reference>
<comment type="caution">
    <text evidence="1">The sequence shown here is derived from an EMBL/GenBank/DDBJ whole genome shotgun (WGS) entry which is preliminary data.</text>
</comment>
<proteinExistence type="predicted"/>
<sequence length="270" mass="30432">MRTFQQSTLSVPSAHRCIQSSPGQWNLPLEHCLFGVPQNDAFGWTALNQMPNQLKGIYFYLGGECVQLVSDFANSYYPQHIEKLVIGNSSFAIGKHQNYTELVNKVSVARFPNLKILDLGVWQLFSNSHCMYGQLGDITKILNNSPKIERLGLYGNFELTEAVNFECLKSISVTLEDFVTGSNGGFISHSTLNKLLESDYPALEEAYIDLNCDDDQYGYRFPDAFLEGNNLPKLKKLEITGGFLNGEKERLLQSPIGMRNDLIYHLEDIT</sequence>
<organism evidence="1 2">
    <name type="scientific">Vibrio azureus NBRC 104587</name>
    <dbReference type="NCBI Taxonomy" id="1219077"/>
    <lineage>
        <taxon>Bacteria</taxon>
        <taxon>Pseudomonadati</taxon>
        <taxon>Pseudomonadota</taxon>
        <taxon>Gammaproteobacteria</taxon>
        <taxon>Vibrionales</taxon>
        <taxon>Vibrionaceae</taxon>
        <taxon>Vibrio</taxon>
    </lineage>
</organism>
<dbReference type="OrthoDB" id="9774633at2"/>
<dbReference type="EMBL" id="BATL01000075">
    <property type="protein sequence ID" value="GAD77418.1"/>
    <property type="molecule type" value="Genomic_DNA"/>
</dbReference>
<evidence type="ECO:0000313" key="2">
    <source>
        <dbReference type="Proteomes" id="UP000016567"/>
    </source>
</evidence>
<accession>U3CGL3</accession>
<gene>
    <name evidence="1" type="ORF">VAZ01S_075_00120</name>
</gene>
<name>U3CGL3_9VIBR</name>
<protein>
    <submittedName>
        <fullName evidence="1">Uncharacterized protein</fullName>
    </submittedName>
</protein>
<keyword evidence="2" id="KW-1185">Reference proteome</keyword>
<dbReference type="RefSeq" id="WP_021711157.1">
    <property type="nucleotide sequence ID" value="NZ_BAOB01000371.1"/>
</dbReference>
<dbReference type="Gene3D" id="3.80.10.10">
    <property type="entry name" value="Ribonuclease Inhibitor"/>
    <property type="match status" value="1"/>
</dbReference>
<dbReference type="AlphaFoldDB" id="U3CGL3"/>
<dbReference type="SUPFAM" id="SSF52047">
    <property type="entry name" value="RNI-like"/>
    <property type="match status" value="1"/>
</dbReference>
<dbReference type="Proteomes" id="UP000016567">
    <property type="component" value="Unassembled WGS sequence"/>
</dbReference>